<evidence type="ECO:0000256" key="1">
    <source>
        <dbReference type="SAM" id="MobiDB-lite"/>
    </source>
</evidence>
<dbReference type="STRING" id="754476.Q7A_360"/>
<accession>I1XFP8</accession>
<evidence type="ECO:0000313" key="3">
    <source>
        <dbReference type="Proteomes" id="UP000009144"/>
    </source>
</evidence>
<dbReference type="AlphaFoldDB" id="I1XFP8"/>
<dbReference type="Proteomes" id="UP000009144">
    <property type="component" value="Chromosome"/>
</dbReference>
<feature type="region of interest" description="Disordered" evidence="1">
    <location>
        <begin position="47"/>
        <end position="81"/>
    </location>
</feature>
<keyword evidence="3" id="KW-1185">Reference proteome</keyword>
<dbReference type="EMBL" id="CP003390">
    <property type="protein sequence ID" value="AFI83217.1"/>
    <property type="molecule type" value="Genomic_DNA"/>
</dbReference>
<name>I1XFP8_METNJ</name>
<dbReference type="PATRIC" id="fig|754476.3.peg.356"/>
<organism evidence="2 3">
    <name type="scientific">Methylophaga nitratireducenticrescens</name>
    <dbReference type="NCBI Taxonomy" id="754476"/>
    <lineage>
        <taxon>Bacteria</taxon>
        <taxon>Pseudomonadati</taxon>
        <taxon>Pseudomonadota</taxon>
        <taxon>Gammaproteobacteria</taxon>
        <taxon>Thiotrichales</taxon>
        <taxon>Piscirickettsiaceae</taxon>
        <taxon>Methylophaga</taxon>
    </lineage>
</organism>
<evidence type="ECO:0000313" key="2">
    <source>
        <dbReference type="EMBL" id="AFI83217.1"/>
    </source>
</evidence>
<proteinExistence type="predicted"/>
<protein>
    <submittedName>
        <fullName evidence="2">Uncharacterized protein</fullName>
    </submittedName>
</protein>
<reference evidence="2 3" key="2">
    <citation type="journal article" date="2013" name="Int. J. Syst. Evol. Microbiol.">
        <title>Methylophaga nitratireducenticrescens sp. nov. and Methylophaga frappieri sp. nov., isolated from the biofilm of the methanol-fed denitrification system treating the seawater at the Montreal Biodome.</title>
        <authorList>
            <person name="Villeneuve C."/>
            <person name="Martineau C."/>
            <person name="Mauffrey F."/>
            <person name="Villemur R."/>
        </authorList>
    </citation>
    <scope>NUCLEOTIDE SEQUENCE [LARGE SCALE GENOMIC DNA]</scope>
    <source>
        <strain evidence="2 3">JAM1</strain>
    </source>
</reference>
<gene>
    <name evidence="2" type="ordered locus">Q7A_360</name>
</gene>
<dbReference type="HOGENOM" id="CLU_2569875_0_0_6"/>
<sequence length="81" mass="7972">MPPYAIGDRLCGADADCVGVTGSMASDAAAGFPHDHPCALGGSRVIDGGGVDGPAQPEVTQSHGNGVRKCRSSPGGVVEHS</sequence>
<reference evidence="2 3" key="1">
    <citation type="journal article" date="2012" name="J. Bacteriol.">
        <title>Complete genome sequences of Methylophaga sp. strain JAM1 and Methylophaga sp. strain JAM7.</title>
        <authorList>
            <person name="Villeneuve C."/>
            <person name="Martineau C."/>
            <person name="Mauffrey F."/>
            <person name="Villemur R."/>
        </authorList>
    </citation>
    <scope>NUCLEOTIDE SEQUENCE [LARGE SCALE GENOMIC DNA]</scope>
    <source>
        <strain evidence="2 3">JAM1</strain>
    </source>
</reference>